<evidence type="ECO:0000313" key="3">
    <source>
        <dbReference type="EMBL" id="CUQ39728.1"/>
    </source>
</evidence>
<proteinExistence type="predicted"/>
<accession>A0A174W5M0</accession>
<organism evidence="3 8">
    <name type="scientific">Bacteroides caccae</name>
    <dbReference type="NCBI Taxonomy" id="47678"/>
    <lineage>
        <taxon>Bacteria</taxon>
        <taxon>Pseudomonadati</taxon>
        <taxon>Bacteroidota</taxon>
        <taxon>Bacteroidia</taxon>
        <taxon>Bacteroidales</taxon>
        <taxon>Bacteroidaceae</taxon>
        <taxon>Bacteroides</taxon>
    </lineage>
</organism>
<feature type="transmembrane region" description="Helical" evidence="1">
    <location>
        <begin position="20"/>
        <end position="41"/>
    </location>
</feature>
<dbReference type="Proteomes" id="UP000427825">
    <property type="component" value="Unassembled WGS sequence"/>
</dbReference>
<keyword evidence="1" id="KW-1133">Transmembrane helix</keyword>
<reference evidence="6 9" key="2">
    <citation type="submission" date="2018-08" db="EMBL/GenBank/DDBJ databases">
        <title>A genome reference for cultivated species of the human gut microbiota.</title>
        <authorList>
            <person name="Zou Y."/>
            <person name="Xue W."/>
            <person name="Luo G."/>
        </authorList>
    </citation>
    <scope>NUCLEOTIDE SEQUENCE [LARGE SCALE GENOMIC DNA]</scope>
    <source>
        <strain evidence="6 9">AF24-29LB</strain>
    </source>
</reference>
<evidence type="ECO:0000313" key="4">
    <source>
        <dbReference type="EMBL" id="KAA5472563.1"/>
    </source>
</evidence>
<dbReference type="EMBL" id="CZBL01000013">
    <property type="protein sequence ID" value="CUQ39728.1"/>
    <property type="molecule type" value="Genomic_DNA"/>
</dbReference>
<protein>
    <submittedName>
        <fullName evidence="3">Uncharacterized protein</fullName>
    </submittedName>
</protein>
<evidence type="ECO:0000313" key="6">
    <source>
        <dbReference type="EMBL" id="RGR73337.1"/>
    </source>
</evidence>
<dbReference type="Proteomes" id="UP000095725">
    <property type="component" value="Unassembled WGS sequence"/>
</dbReference>
<keyword evidence="1" id="KW-0812">Transmembrane</keyword>
<dbReference type="Proteomes" id="UP000284205">
    <property type="component" value="Unassembled WGS sequence"/>
</dbReference>
<evidence type="ECO:0000313" key="9">
    <source>
        <dbReference type="Proteomes" id="UP000284205"/>
    </source>
</evidence>
<dbReference type="Proteomes" id="UP000095657">
    <property type="component" value="Unassembled WGS sequence"/>
</dbReference>
<evidence type="ECO:0000313" key="7">
    <source>
        <dbReference type="Proteomes" id="UP000095657"/>
    </source>
</evidence>
<dbReference type="EMBL" id="CZAI01000005">
    <property type="protein sequence ID" value="CUP56138.1"/>
    <property type="molecule type" value="Genomic_DNA"/>
</dbReference>
<evidence type="ECO:0000313" key="11">
    <source>
        <dbReference type="Proteomes" id="UP000491168"/>
    </source>
</evidence>
<dbReference type="EMBL" id="QRUO01000003">
    <property type="protein sequence ID" value="RGR73337.1"/>
    <property type="molecule type" value="Genomic_DNA"/>
</dbReference>
<dbReference type="AlphaFoldDB" id="A0A174W5M0"/>
<gene>
    <name evidence="6" type="ORF">DWY26_05310</name>
    <name evidence="2" type="ORF">ERS852494_02549</name>
    <name evidence="3" type="ORF">ERS852558_03039</name>
    <name evidence="5" type="ORF">F2Y35_11640</name>
    <name evidence="4" type="ORF">F2Y39_19495</name>
</gene>
<name>A0A174W5M0_9BACE</name>
<evidence type="ECO:0000313" key="5">
    <source>
        <dbReference type="EMBL" id="KAA5491487.1"/>
    </source>
</evidence>
<evidence type="ECO:0000313" key="8">
    <source>
        <dbReference type="Proteomes" id="UP000095725"/>
    </source>
</evidence>
<keyword evidence="1" id="KW-0472">Membrane</keyword>
<evidence type="ECO:0000313" key="2">
    <source>
        <dbReference type="EMBL" id="CUP56138.1"/>
    </source>
</evidence>
<evidence type="ECO:0000256" key="1">
    <source>
        <dbReference type="SAM" id="Phobius"/>
    </source>
</evidence>
<dbReference type="Proteomes" id="UP000491168">
    <property type="component" value="Unassembled WGS sequence"/>
</dbReference>
<evidence type="ECO:0000313" key="10">
    <source>
        <dbReference type="Proteomes" id="UP000427825"/>
    </source>
</evidence>
<reference evidence="10 11" key="3">
    <citation type="journal article" date="2019" name="Nat. Med.">
        <title>A library of human gut bacterial isolates paired with longitudinal multiomics data enables mechanistic microbiome research.</title>
        <authorList>
            <person name="Poyet M."/>
            <person name="Groussin M."/>
            <person name="Gibbons S.M."/>
            <person name="Avila-Pacheco J."/>
            <person name="Jiang X."/>
            <person name="Kearney S.M."/>
            <person name="Perrotta A.R."/>
            <person name="Berdy B."/>
            <person name="Zhao S."/>
            <person name="Lieberman T.D."/>
            <person name="Swanson P.K."/>
            <person name="Smith M."/>
            <person name="Roesemann S."/>
            <person name="Alexander J.E."/>
            <person name="Rich S.A."/>
            <person name="Livny J."/>
            <person name="Vlamakis H."/>
            <person name="Clish C."/>
            <person name="Bullock K."/>
            <person name="Deik A."/>
            <person name="Scott J."/>
            <person name="Pierce K.A."/>
            <person name="Xavier R.J."/>
            <person name="Alm E.J."/>
        </authorList>
    </citation>
    <scope>NUCLEOTIDE SEQUENCE [LARGE SCALE GENOMIC DNA]</scope>
    <source>
        <strain evidence="5 11">BIOML-A21</strain>
        <strain evidence="4 10">BIOML-A25</strain>
    </source>
</reference>
<reference evidence="7 8" key="1">
    <citation type="submission" date="2015-09" db="EMBL/GenBank/DDBJ databases">
        <authorList>
            <consortium name="Pathogen Informatics"/>
        </authorList>
    </citation>
    <scope>NUCLEOTIDE SEQUENCE [LARGE SCALE GENOMIC DNA]</scope>
    <source>
        <strain evidence="2 7">2789STDY5834880</strain>
        <strain evidence="3 8">2789STDY5834946</strain>
    </source>
</reference>
<sequence>MQKYMLSLKAQNELAFFNNGLLFEIFFFQQLICYLFVRLCFQFYIYLQKMLPAINNTTHHEY</sequence>
<dbReference type="STRING" id="47678.ERS852494_02549"/>
<dbReference type="EMBL" id="VVYF01000010">
    <property type="protein sequence ID" value="KAA5491487.1"/>
    <property type="molecule type" value="Genomic_DNA"/>
</dbReference>
<dbReference type="EMBL" id="VVYJ01000014">
    <property type="protein sequence ID" value="KAA5472563.1"/>
    <property type="molecule type" value="Genomic_DNA"/>
</dbReference>